<evidence type="ECO:0000313" key="2">
    <source>
        <dbReference type="Proteomes" id="UP000827872"/>
    </source>
</evidence>
<accession>A0ACB8FEX5</accession>
<proteinExistence type="predicted"/>
<keyword evidence="2" id="KW-1185">Reference proteome</keyword>
<comment type="caution">
    <text evidence="1">The sequence shown here is derived from an EMBL/GenBank/DDBJ whole genome shotgun (WGS) entry which is preliminary data.</text>
</comment>
<gene>
    <name evidence="1" type="ORF">K3G42_021772</name>
</gene>
<reference evidence="1" key="1">
    <citation type="submission" date="2021-08" db="EMBL/GenBank/DDBJ databases">
        <title>The first chromosome-level gecko genome reveals the dynamic sex chromosomes of Neotropical dwarf geckos (Sphaerodactylidae: Sphaerodactylus).</title>
        <authorList>
            <person name="Pinto B.J."/>
            <person name="Keating S.E."/>
            <person name="Gamble T."/>
        </authorList>
    </citation>
    <scope>NUCLEOTIDE SEQUENCE</scope>
    <source>
        <strain evidence="1">TG3544</strain>
    </source>
</reference>
<dbReference type="EMBL" id="CM037622">
    <property type="protein sequence ID" value="KAH8003626.1"/>
    <property type="molecule type" value="Genomic_DNA"/>
</dbReference>
<organism evidence="1 2">
    <name type="scientific">Sphaerodactylus townsendi</name>
    <dbReference type="NCBI Taxonomy" id="933632"/>
    <lineage>
        <taxon>Eukaryota</taxon>
        <taxon>Metazoa</taxon>
        <taxon>Chordata</taxon>
        <taxon>Craniata</taxon>
        <taxon>Vertebrata</taxon>
        <taxon>Euteleostomi</taxon>
        <taxon>Lepidosauria</taxon>
        <taxon>Squamata</taxon>
        <taxon>Bifurcata</taxon>
        <taxon>Gekkota</taxon>
        <taxon>Sphaerodactylidae</taxon>
        <taxon>Sphaerodactylus</taxon>
    </lineage>
</organism>
<dbReference type="Proteomes" id="UP000827872">
    <property type="component" value="Linkage Group LG09"/>
</dbReference>
<protein>
    <submittedName>
        <fullName evidence="1">Uncharacterized protein</fullName>
    </submittedName>
</protein>
<name>A0ACB8FEX5_9SAUR</name>
<sequence>MLDGAGNFPRRRLKLREISPPLPVRPKPIPQISSACQGVATWPSIKPANGSGGPDEIAKLGNCCFPSPFLACIGISGILCPEGLLAVISVATFPAVLGFNG</sequence>
<evidence type="ECO:0000313" key="1">
    <source>
        <dbReference type="EMBL" id="KAH8003626.1"/>
    </source>
</evidence>